<comment type="caution">
    <text evidence="2">The sequence shown here is derived from an EMBL/GenBank/DDBJ whole genome shotgun (WGS) entry which is preliminary data.</text>
</comment>
<name>A0A9E1GKS0_9FIRM</name>
<dbReference type="EMBL" id="JAGZYH010000029">
    <property type="protein sequence ID" value="MBS6622192.1"/>
    <property type="molecule type" value="Genomic_DNA"/>
</dbReference>
<accession>A0A9E1GKS0</accession>
<reference evidence="2" key="1">
    <citation type="submission" date="2021-02" db="EMBL/GenBank/DDBJ databases">
        <title>Infant gut strain persistence is associated with maternal origin, phylogeny, and functional potential including surface adhesion and iron acquisition.</title>
        <authorList>
            <person name="Lou Y.C."/>
        </authorList>
    </citation>
    <scope>NUCLEOTIDE SEQUENCE</scope>
    <source>
        <strain evidence="2">L2_039_000G1_dasL2_039_000G1_maxbin2.maxbin.077</strain>
    </source>
</reference>
<keyword evidence="1" id="KW-0732">Signal</keyword>
<protein>
    <submittedName>
        <fullName evidence="2">Uncharacterized protein</fullName>
    </submittedName>
</protein>
<proteinExistence type="predicted"/>
<sequence length="430" mass="49090">MHKLALTLMCAYPLATLALTSNAVAAEEGIEARTHNGTEVMKQEPEKAVPAERVFRRPTIVFKNKEKKAEEEAKEKEKFLFPSLAFMAHFDPWKLRLGDVVFLQDNVFSLFKKHPDCRRIQSSWSDYSGRVACRNTSKFLAEGDEVIFSYANVNEVLTGATYTFKSRQRADQFAKRITDTLDATGTPYFSEIYDTDSVSYDTPMFTVSVHEAQTGYMVSINAHFQERMLDAETYAKARLQKIEFGSLTVGVTKIDDIPQGDALPKVCRDVTNPKDMDRREFYGTCFDFPYEAHMQLDFNPETGILETVVLSPIGVSTGSLIEEMLTKRFGFSKFCRRLQSDATLVSIKTAPDRGRVRVTRMKGRPASLFAGTCENPIVYSTEMRYVFENRLLRKEEIDAAYERRKRAVDRSEEHSQAFDARMSKMKGFFE</sequence>
<dbReference type="AlphaFoldDB" id="A0A9E1GKS0"/>
<feature type="chain" id="PRO_5038693429" evidence="1">
    <location>
        <begin position="26"/>
        <end position="430"/>
    </location>
</feature>
<gene>
    <name evidence="2" type="ORF">KH315_08550</name>
</gene>
<evidence type="ECO:0000313" key="2">
    <source>
        <dbReference type="EMBL" id="MBS6622192.1"/>
    </source>
</evidence>
<organism evidence="2 3">
    <name type="scientific">Faecalibacterium prausnitzii</name>
    <dbReference type="NCBI Taxonomy" id="853"/>
    <lineage>
        <taxon>Bacteria</taxon>
        <taxon>Bacillati</taxon>
        <taxon>Bacillota</taxon>
        <taxon>Clostridia</taxon>
        <taxon>Eubacteriales</taxon>
        <taxon>Oscillospiraceae</taxon>
        <taxon>Faecalibacterium</taxon>
    </lineage>
</organism>
<dbReference type="Proteomes" id="UP000811365">
    <property type="component" value="Unassembled WGS sequence"/>
</dbReference>
<feature type="signal peptide" evidence="1">
    <location>
        <begin position="1"/>
        <end position="25"/>
    </location>
</feature>
<evidence type="ECO:0000256" key="1">
    <source>
        <dbReference type="SAM" id="SignalP"/>
    </source>
</evidence>
<evidence type="ECO:0000313" key="3">
    <source>
        <dbReference type="Proteomes" id="UP000811365"/>
    </source>
</evidence>